<sequence length="171" mass="19131">MLKTAGRFIVASFSGGGYSSQRTEDSGTFSDIGGEKSGKQQRRVLTEEKLDEVGARLEHSPRKSLRRLAQEVNISKTSAFVATKLLKLKPYRLTVVHALRSQDPRDGATSHTARLLMEAVRQLFGWRFKSRNGDIPWPARSPDLSVCDFFLSRQLKSNVYRTRPATTSESG</sequence>
<reference evidence="2 3" key="1">
    <citation type="journal article" date="2022" name="Allergy">
        <title>Genome assembly and annotation of Periplaneta americana reveal a comprehensive cockroach allergen profile.</title>
        <authorList>
            <person name="Wang L."/>
            <person name="Xiong Q."/>
            <person name="Saelim N."/>
            <person name="Wang L."/>
            <person name="Nong W."/>
            <person name="Wan A.T."/>
            <person name="Shi M."/>
            <person name="Liu X."/>
            <person name="Cao Q."/>
            <person name="Hui J.H.L."/>
            <person name="Sookrung N."/>
            <person name="Leung T.F."/>
            <person name="Tungtrongchitr A."/>
            <person name="Tsui S.K.W."/>
        </authorList>
    </citation>
    <scope>NUCLEOTIDE SEQUENCE [LARGE SCALE GENOMIC DNA]</scope>
    <source>
        <strain evidence="2">PWHHKU_190912</strain>
    </source>
</reference>
<dbReference type="PANTHER" id="PTHR47326:SF1">
    <property type="entry name" value="HTH PSQ-TYPE DOMAIN-CONTAINING PROTEIN"/>
    <property type="match status" value="1"/>
</dbReference>
<evidence type="ECO:0000313" key="3">
    <source>
        <dbReference type="Proteomes" id="UP001148838"/>
    </source>
</evidence>
<evidence type="ECO:0000256" key="1">
    <source>
        <dbReference type="SAM" id="MobiDB-lite"/>
    </source>
</evidence>
<dbReference type="Proteomes" id="UP001148838">
    <property type="component" value="Unassembled WGS sequence"/>
</dbReference>
<organism evidence="2 3">
    <name type="scientific">Periplaneta americana</name>
    <name type="common">American cockroach</name>
    <name type="synonym">Blatta americana</name>
    <dbReference type="NCBI Taxonomy" id="6978"/>
    <lineage>
        <taxon>Eukaryota</taxon>
        <taxon>Metazoa</taxon>
        <taxon>Ecdysozoa</taxon>
        <taxon>Arthropoda</taxon>
        <taxon>Hexapoda</taxon>
        <taxon>Insecta</taxon>
        <taxon>Pterygota</taxon>
        <taxon>Neoptera</taxon>
        <taxon>Polyneoptera</taxon>
        <taxon>Dictyoptera</taxon>
        <taxon>Blattodea</taxon>
        <taxon>Blattoidea</taxon>
        <taxon>Blattidae</taxon>
        <taxon>Blattinae</taxon>
        <taxon>Periplaneta</taxon>
    </lineage>
</organism>
<dbReference type="Gene3D" id="3.30.420.10">
    <property type="entry name" value="Ribonuclease H-like superfamily/Ribonuclease H"/>
    <property type="match status" value="1"/>
</dbReference>
<evidence type="ECO:0000313" key="2">
    <source>
        <dbReference type="EMBL" id="KAJ4428890.1"/>
    </source>
</evidence>
<comment type="caution">
    <text evidence="2">The sequence shown here is derived from an EMBL/GenBank/DDBJ whole genome shotgun (WGS) entry which is preliminary data.</text>
</comment>
<dbReference type="InterPro" id="IPR036397">
    <property type="entry name" value="RNaseH_sf"/>
</dbReference>
<gene>
    <name evidence="2" type="ORF">ANN_25883</name>
</gene>
<feature type="region of interest" description="Disordered" evidence="1">
    <location>
        <begin position="17"/>
        <end position="43"/>
    </location>
</feature>
<proteinExistence type="predicted"/>
<name>A0ABQ8S4R5_PERAM</name>
<feature type="compositionally biased region" description="Basic and acidic residues" evidence="1">
    <location>
        <begin position="33"/>
        <end position="43"/>
    </location>
</feature>
<keyword evidence="3" id="KW-1185">Reference proteome</keyword>
<dbReference type="PANTHER" id="PTHR47326">
    <property type="entry name" value="TRANSPOSABLE ELEMENT TC3 TRANSPOSASE-LIKE PROTEIN"/>
    <property type="match status" value="1"/>
</dbReference>
<protein>
    <submittedName>
        <fullName evidence="2">Uncharacterized protein</fullName>
    </submittedName>
</protein>
<accession>A0ABQ8S4R5</accession>
<dbReference type="EMBL" id="JAJSOF020000036">
    <property type="protein sequence ID" value="KAJ4428890.1"/>
    <property type="molecule type" value="Genomic_DNA"/>
</dbReference>